<gene>
    <name evidence="3" type="ordered locus">Pyrfu_0307</name>
</gene>
<dbReference type="STRING" id="694429.Pyrfu_0307"/>
<protein>
    <recommendedName>
        <fullName evidence="2">Gingipain domain-containing protein</fullName>
    </recommendedName>
</protein>
<dbReference type="KEGG" id="pfm:Pyrfu_0307"/>
<keyword evidence="1" id="KW-0472">Membrane</keyword>
<dbReference type="InterPro" id="IPR029031">
    <property type="entry name" value="Gingipain_N_sf"/>
</dbReference>
<evidence type="ECO:0000313" key="4">
    <source>
        <dbReference type="Proteomes" id="UP000001037"/>
    </source>
</evidence>
<organism evidence="3 4">
    <name type="scientific">Pyrolobus fumarii (strain DSM 11204 / 1A)</name>
    <dbReference type="NCBI Taxonomy" id="694429"/>
    <lineage>
        <taxon>Archaea</taxon>
        <taxon>Thermoproteota</taxon>
        <taxon>Thermoprotei</taxon>
        <taxon>Desulfurococcales</taxon>
        <taxon>Pyrodictiaceae</taxon>
        <taxon>Pyrolobus</taxon>
    </lineage>
</organism>
<dbReference type="AlphaFoldDB" id="G0EFD6"/>
<evidence type="ECO:0000256" key="1">
    <source>
        <dbReference type="SAM" id="Phobius"/>
    </source>
</evidence>
<dbReference type="Pfam" id="PF01364">
    <property type="entry name" value="Peptidase_C25"/>
    <property type="match status" value="1"/>
</dbReference>
<evidence type="ECO:0000259" key="2">
    <source>
        <dbReference type="Pfam" id="PF01364"/>
    </source>
</evidence>
<keyword evidence="4" id="KW-1185">Reference proteome</keyword>
<dbReference type="InterPro" id="IPR001769">
    <property type="entry name" value="Gingipain"/>
</dbReference>
<dbReference type="Gene3D" id="3.40.50.1460">
    <property type="match status" value="1"/>
</dbReference>
<dbReference type="RefSeq" id="WP_014025856.1">
    <property type="nucleotide sequence ID" value="NC_015931.1"/>
</dbReference>
<dbReference type="HOGENOM" id="CLU_321510_0_0_2"/>
<dbReference type="OrthoDB" id="15323at2157"/>
<name>G0EFD6_PYRF1</name>
<keyword evidence="1" id="KW-0812">Transmembrane</keyword>
<reference evidence="3 4" key="1">
    <citation type="journal article" date="2011" name="Stand. Genomic Sci.">
        <title>Complete genome sequence of the hyperthermophilic chemolithoautotroph Pyrolobus fumarii type strain (1A).</title>
        <authorList>
            <person name="Anderson I."/>
            <person name="Goker M."/>
            <person name="Nolan M."/>
            <person name="Lucas S."/>
            <person name="Hammon N."/>
            <person name="Deshpande S."/>
            <person name="Cheng J.F."/>
            <person name="Tapia R."/>
            <person name="Han C."/>
            <person name="Goodwin L."/>
            <person name="Pitluck S."/>
            <person name="Huntemann M."/>
            <person name="Liolios K."/>
            <person name="Ivanova N."/>
            <person name="Pagani I."/>
            <person name="Mavromatis K."/>
            <person name="Ovchinikova G."/>
            <person name="Pati A."/>
            <person name="Chen A."/>
            <person name="Palaniappan K."/>
            <person name="Land M."/>
            <person name="Hauser L."/>
            <person name="Brambilla E.M."/>
            <person name="Huber H."/>
            <person name="Yasawong M."/>
            <person name="Rohde M."/>
            <person name="Spring S."/>
            <person name="Abt B."/>
            <person name="Sikorski J."/>
            <person name="Wirth R."/>
            <person name="Detter J.C."/>
            <person name="Woyke T."/>
            <person name="Bristow J."/>
            <person name="Eisen J.A."/>
            <person name="Markowitz V."/>
            <person name="Hugenholtz P."/>
            <person name="Kyrpides N.C."/>
            <person name="Klenk H.P."/>
            <person name="Lapidus A."/>
        </authorList>
    </citation>
    <scope>NUCLEOTIDE SEQUENCE [LARGE SCALE GENOMIC DNA]</scope>
    <source>
        <strain evidence="4">DSM 11204 / 1A</strain>
    </source>
</reference>
<keyword evidence="1" id="KW-1133">Transmembrane helix</keyword>
<dbReference type="eggNOG" id="arCOG07760">
    <property type="taxonomic scope" value="Archaea"/>
</dbReference>
<proteinExistence type="predicted"/>
<dbReference type="GO" id="GO:0006508">
    <property type="term" value="P:proteolysis"/>
    <property type="evidence" value="ECO:0007669"/>
    <property type="project" value="InterPro"/>
</dbReference>
<feature type="transmembrane region" description="Helical" evidence="1">
    <location>
        <begin position="875"/>
        <end position="894"/>
    </location>
</feature>
<dbReference type="EMBL" id="CP002838">
    <property type="protein sequence ID" value="AEM38179.1"/>
    <property type="molecule type" value="Genomic_DNA"/>
</dbReference>
<dbReference type="GeneID" id="11139951"/>
<dbReference type="InParanoid" id="G0EFD6"/>
<dbReference type="Proteomes" id="UP000001037">
    <property type="component" value="Chromosome"/>
</dbReference>
<sequence length="901" mass="96420">MRRRLAPALIALLLTLCLTMVTAHASILGKFNGLWLYETNTSDVEQLKKEIVALQVKSVVLKSTIPDPRIQRVLSSIAVYTPGSKLVEPIATPWGVLAWSTTPQLQGSASASKAVSASGLGGDNSKELMLVIIPNETLRWFGEGIAKLHPDLRVEILTWKDIAAQCKHPAEPPPGFVDPGDLERQCGRGYNATLALCLVSLERRLLDEGLRYVLIVGGASVSPPIYYRSPLLESVGISCGAYVPSDYWYMDPDYDWNPEVAVGRLPFTDRSLLEGYLDSARKWLEWGKRDTALYAGGAPFQSTLMMGEVGVLEASQTAPSLSDVEYLTLTLGGYRPLAVQSKLGSYGLYYIVSHGVGDVLLDVFPSGLWGAKVDLVLAPRVLPSNTREPGVIVTPACLSAYWDVDVVEPPFNPPSVGVALLEKGYAVAYYGSSRLAIAAITEVKLEPSGSIEVSTAGAIRLTSMLAVMLTESRTIGEAVVKALAAYSSLTRGIAIAYTATGSEDIAELTMVEFVLLGDPALPAPSSRGKPSTPPAPTIPYNETIPASIVYPPYASISTGEAPLAVAPPGSTLTVRVPECPDDARILAIRNYYSYILVETVHEPIIVREENGACKITVRIKAGPALHYLIIRDGHTLARYVLLAAGISAEPAGLEKIRVKATGLDLIRVLGDEPIGVYINGSLVAWIPGGLDHAELVLRAAGRVEVSLVPWRIYTGIVTGDEDLNRISELLRKIFTTSVVAPAVHVTYTPGGVIVTVTGFDTVTFRNASLVKRMAPGTYLVKGNGLVILEAGKGALHATIPIPVVQVTARESNTTVKTYGVASTSRVSTTEERGNTGSEAAAGRNVTTGMERTATSNIVTMETEGGERGAGVSPPVLFVVALMAWTAAFTIAYYVRRLWRGR</sequence>
<dbReference type="GO" id="GO:0008234">
    <property type="term" value="F:cysteine-type peptidase activity"/>
    <property type="evidence" value="ECO:0007669"/>
    <property type="project" value="InterPro"/>
</dbReference>
<dbReference type="Gene3D" id="3.40.50.10390">
    <property type="entry name" value="Gingipain r, domain 1"/>
    <property type="match status" value="1"/>
</dbReference>
<feature type="domain" description="Gingipain" evidence="2">
    <location>
        <begin position="209"/>
        <end position="522"/>
    </location>
</feature>
<accession>G0EFD6</accession>
<evidence type="ECO:0000313" key="3">
    <source>
        <dbReference type="EMBL" id="AEM38179.1"/>
    </source>
</evidence>